<evidence type="ECO:0000256" key="2">
    <source>
        <dbReference type="ARBA" id="ARBA00007131"/>
    </source>
</evidence>
<keyword evidence="4" id="KW-0472">Membrane</keyword>
<dbReference type="SMART" id="SM00861">
    <property type="entry name" value="Transket_pyr"/>
    <property type="match status" value="1"/>
</dbReference>
<dbReference type="InterPro" id="IPR005475">
    <property type="entry name" value="Transketolase-like_Pyr-bd"/>
</dbReference>
<feature type="non-terminal residue" evidence="6">
    <location>
        <position position="266"/>
    </location>
</feature>
<evidence type="ECO:0000256" key="3">
    <source>
        <dbReference type="ARBA" id="ARBA00023052"/>
    </source>
</evidence>
<dbReference type="EMBL" id="BART01001994">
    <property type="protein sequence ID" value="GAG74329.1"/>
    <property type="molecule type" value="Genomic_DNA"/>
</dbReference>
<accession>X0ZXQ5</accession>
<dbReference type="PANTHER" id="PTHR43825">
    <property type="entry name" value="PYRUVATE DEHYDROGENASE E1 COMPONENT"/>
    <property type="match status" value="1"/>
</dbReference>
<dbReference type="InterPro" id="IPR009014">
    <property type="entry name" value="Transketo_C/PFOR_II"/>
</dbReference>
<dbReference type="Gene3D" id="3.40.50.920">
    <property type="match status" value="1"/>
</dbReference>
<dbReference type="CDD" id="cd07033">
    <property type="entry name" value="TPP_PYR_DXS_TK_like"/>
    <property type="match status" value="1"/>
</dbReference>
<dbReference type="SUPFAM" id="SSF52922">
    <property type="entry name" value="TK C-terminal domain-like"/>
    <property type="match status" value="1"/>
</dbReference>
<keyword evidence="4" id="KW-0812">Transmembrane</keyword>
<name>X0ZXQ5_9ZZZZ</name>
<keyword evidence="3" id="KW-0786">Thiamine pyrophosphate</keyword>
<dbReference type="PANTHER" id="PTHR43825:SF1">
    <property type="entry name" value="TRANSKETOLASE-LIKE PYRIMIDINE-BINDING DOMAIN-CONTAINING PROTEIN"/>
    <property type="match status" value="1"/>
</dbReference>
<organism evidence="6">
    <name type="scientific">marine sediment metagenome</name>
    <dbReference type="NCBI Taxonomy" id="412755"/>
    <lineage>
        <taxon>unclassified sequences</taxon>
        <taxon>metagenomes</taxon>
        <taxon>ecological metagenomes</taxon>
    </lineage>
</organism>
<dbReference type="InterPro" id="IPR033248">
    <property type="entry name" value="Transketolase_C"/>
</dbReference>
<comment type="cofactor">
    <cofactor evidence="1">
        <name>thiamine diphosphate</name>
        <dbReference type="ChEBI" id="CHEBI:58937"/>
    </cofactor>
</comment>
<feature type="domain" description="Transketolase-like pyrimidine-binding" evidence="5">
    <location>
        <begin position="20"/>
        <end position="187"/>
    </location>
</feature>
<dbReference type="InterPro" id="IPR051157">
    <property type="entry name" value="PDH/Transketolase"/>
</dbReference>
<gene>
    <name evidence="6" type="ORF">S01H4_06461</name>
</gene>
<comment type="caution">
    <text evidence="6">The sequence shown here is derived from an EMBL/GenBank/DDBJ whole genome shotgun (WGS) entry which is preliminary data.</text>
</comment>
<evidence type="ECO:0000259" key="5">
    <source>
        <dbReference type="SMART" id="SM00861"/>
    </source>
</evidence>
<proteinExistence type="inferred from homology"/>
<dbReference type="Pfam" id="PF02780">
    <property type="entry name" value="Transketolase_C"/>
    <property type="match status" value="1"/>
</dbReference>
<dbReference type="Gene3D" id="3.40.50.970">
    <property type="match status" value="1"/>
</dbReference>
<sequence>MVNKENSVIMNMEFDFFKGLAGRDAYGKTLAQLGGEDSRIVVAAADALNSTRMNLFAEKFPDRSFNFGIAEPNMVSAAAGLALMGKISVIAAYGFLLSLKCTEQIRDDICYANRNVKLVATATGFAFAAGGVTHHCTEDIPIMRSFANMTIVQPATPLETAIATRAVILGHEGPVYLRLSRDEMFGGGGEELYKEGKLKFIIGKAITIKEGKDVTLIASGQLVGVSLKAADALAKEGINARVINMHTIKPIDEEVIEKAAEETKGI</sequence>
<dbReference type="Pfam" id="PF02779">
    <property type="entry name" value="Transket_pyr"/>
    <property type="match status" value="1"/>
</dbReference>
<evidence type="ECO:0000256" key="1">
    <source>
        <dbReference type="ARBA" id="ARBA00001964"/>
    </source>
</evidence>
<comment type="similarity">
    <text evidence="2">Belongs to the transketolase family.</text>
</comment>
<protein>
    <recommendedName>
        <fullName evidence="5">Transketolase-like pyrimidine-binding domain-containing protein</fullName>
    </recommendedName>
</protein>
<evidence type="ECO:0000313" key="6">
    <source>
        <dbReference type="EMBL" id="GAG74329.1"/>
    </source>
</evidence>
<dbReference type="AlphaFoldDB" id="X0ZXQ5"/>
<feature type="transmembrane region" description="Helical" evidence="4">
    <location>
        <begin position="74"/>
        <end position="96"/>
    </location>
</feature>
<dbReference type="FunFam" id="3.40.50.970:FF:000129">
    <property type="entry name" value="Transketolase"/>
    <property type="match status" value="1"/>
</dbReference>
<dbReference type="InterPro" id="IPR029061">
    <property type="entry name" value="THDP-binding"/>
</dbReference>
<dbReference type="SUPFAM" id="SSF52518">
    <property type="entry name" value="Thiamin diphosphate-binding fold (THDP-binding)"/>
    <property type="match status" value="1"/>
</dbReference>
<evidence type="ECO:0000256" key="4">
    <source>
        <dbReference type="SAM" id="Phobius"/>
    </source>
</evidence>
<reference evidence="6" key="1">
    <citation type="journal article" date="2014" name="Front. Microbiol.">
        <title>High frequency of phylogenetically diverse reductive dehalogenase-homologous genes in deep subseafloor sedimentary metagenomes.</title>
        <authorList>
            <person name="Kawai M."/>
            <person name="Futagami T."/>
            <person name="Toyoda A."/>
            <person name="Takaki Y."/>
            <person name="Nishi S."/>
            <person name="Hori S."/>
            <person name="Arai W."/>
            <person name="Tsubouchi T."/>
            <person name="Morono Y."/>
            <person name="Uchiyama I."/>
            <person name="Ito T."/>
            <person name="Fujiyama A."/>
            <person name="Inagaki F."/>
            <person name="Takami H."/>
        </authorList>
    </citation>
    <scope>NUCLEOTIDE SEQUENCE</scope>
    <source>
        <strain evidence="6">Expedition CK06-06</strain>
    </source>
</reference>
<keyword evidence="4" id="KW-1133">Transmembrane helix</keyword>